<dbReference type="PANTHER" id="PTHR13847:SF150">
    <property type="entry name" value="OXIDOREDUCTASE TDA3-RELATED"/>
    <property type="match status" value="1"/>
</dbReference>
<gene>
    <name evidence="3" type="ORF">GUITHDRAFT_158911</name>
</gene>
<proteinExistence type="predicted"/>
<keyword evidence="5" id="KW-1185">Reference proteome</keyword>
<dbReference type="Proteomes" id="UP000011087">
    <property type="component" value="Unassembled WGS sequence"/>
</dbReference>
<dbReference type="GO" id="GO:0005737">
    <property type="term" value="C:cytoplasm"/>
    <property type="evidence" value="ECO:0007669"/>
    <property type="project" value="TreeGrafter"/>
</dbReference>
<dbReference type="EnsemblProtists" id="EKX33390">
    <property type="protein sequence ID" value="EKX33390"/>
    <property type="gene ID" value="GUITHDRAFT_158911"/>
</dbReference>
<dbReference type="InterPro" id="IPR006076">
    <property type="entry name" value="FAD-dep_OxRdtase"/>
</dbReference>
<dbReference type="STRING" id="905079.L1IC24"/>
<dbReference type="PaxDb" id="55529-EKX33390"/>
<reference evidence="3 5" key="1">
    <citation type="journal article" date="2012" name="Nature">
        <title>Algal genomes reveal evolutionary mosaicism and the fate of nucleomorphs.</title>
        <authorList>
            <consortium name="DOE Joint Genome Institute"/>
            <person name="Curtis B.A."/>
            <person name="Tanifuji G."/>
            <person name="Burki F."/>
            <person name="Gruber A."/>
            <person name="Irimia M."/>
            <person name="Maruyama S."/>
            <person name="Arias M.C."/>
            <person name="Ball S.G."/>
            <person name="Gile G.H."/>
            <person name="Hirakawa Y."/>
            <person name="Hopkins J.F."/>
            <person name="Kuo A."/>
            <person name="Rensing S.A."/>
            <person name="Schmutz J."/>
            <person name="Symeonidi A."/>
            <person name="Elias M."/>
            <person name="Eveleigh R.J."/>
            <person name="Herman E.K."/>
            <person name="Klute M.J."/>
            <person name="Nakayama T."/>
            <person name="Obornik M."/>
            <person name="Reyes-Prieto A."/>
            <person name="Armbrust E.V."/>
            <person name="Aves S.J."/>
            <person name="Beiko R.G."/>
            <person name="Coutinho P."/>
            <person name="Dacks J.B."/>
            <person name="Durnford D.G."/>
            <person name="Fast N.M."/>
            <person name="Green B.R."/>
            <person name="Grisdale C.J."/>
            <person name="Hempel F."/>
            <person name="Henrissat B."/>
            <person name="Hoppner M.P."/>
            <person name="Ishida K."/>
            <person name="Kim E."/>
            <person name="Koreny L."/>
            <person name="Kroth P.G."/>
            <person name="Liu Y."/>
            <person name="Malik S.B."/>
            <person name="Maier U.G."/>
            <person name="McRose D."/>
            <person name="Mock T."/>
            <person name="Neilson J.A."/>
            <person name="Onodera N.T."/>
            <person name="Poole A.M."/>
            <person name="Pritham E.J."/>
            <person name="Richards T.A."/>
            <person name="Rocap G."/>
            <person name="Roy S.W."/>
            <person name="Sarai C."/>
            <person name="Schaack S."/>
            <person name="Shirato S."/>
            <person name="Slamovits C.H."/>
            <person name="Spencer D.F."/>
            <person name="Suzuki S."/>
            <person name="Worden A.Z."/>
            <person name="Zauner S."/>
            <person name="Barry K."/>
            <person name="Bell C."/>
            <person name="Bharti A.K."/>
            <person name="Crow J.A."/>
            <person name="Grimwood J."/>
            <person name="Kramer R."/>
            <person name="Lindquist E."/>
            <person name="Lucas S."/>
            <person name="Salamov A."/>
            <person name="McFadden G.I."/>
            <person name="Lane C.E."/>
            <person name="Keeling P.J."/>
            <person name="Gray M.W."/>
            <person name="Grigoriev I.V."/>
            <person name="Archibald J.M."/>
        </authorList>
    </citation>
    <scope>NUCLEOTIDE SEQUENCE</scope>
    <source>
        <strain evidence="3 5">CCMP2712</strain>
    </source>
</reference>
<evidence type="ECO:0000259" key="2">
    <source>
        <dbReference type="Pfam" id="PF01266"/>
    </source>
</evidence>
<dbReference type="HOGENOM" id="CLU_007884_14_2_1"/>
<dbReference type="OMA" id="RPFNEAY"/>
<dbReference type="KEGG" id="gtt:GUITHDRAFT_158911"/>
<organism evidence="3">
    <name type="scientific">Guillardia theta (strain CCMP2712)</name>
    <name type="common">Cryptophyte</name>
    <dbReference type="NCBI Taxonomy" id="905079"/>
    <lineage>
        <taxon>Eukaryota</taxon>
        <taxon>Cryptophyceae</taxon>
        <taxon>Pyrenomonadales</taxon>
        <taxon>Geminigeraceae</taxon>
        <taxon>Guillardia</taxon>
    </lineage>
</organism>
<dbReference type="eggNOG" id="KOG2852">
    <property type="taxonomic scope" value="Eukaryota"/>
</dbReference>
<dbReference type="RefSeq" id="XP_005820370.1">
    <property type="nucleotide sequence ID" value="XM_005820313.1"/>
</dbReference>
<dbReference type="Pfam" id="PF01266">
    <property type="entry name" value="DAO"/>
    <property type="match status" value="1"/>
</dbReference>
<dbReference type="AlphaFoldDB" id="L1IC24"/>
<dbReference type="OrthoDB" id="498204at2759"/>
<dbReference type="Gene3D" id="3.50.50.60">
    <property type="entry name" value="FAD/NAD(P)-binding domain"/>
    <property type="match status" value="1"/>
</dbReference>
<feature type="region of interest" description="Disordered" evidence="1">
    <location>
        <begin position="366"/>
        <end position="389"/>
    </location>
</feature>
<dbReference type="InterPro" id="IPR036188">
    <property type="entry name" value="FAD/NAD-bd_sf"/>
</dbReference>
<evidence type="ECO:0000313" key="4">
    <source>
        <dbReference type="EnsemblProtists" id="EKX33390"/>
    </source>
</evidence>
<accession>L1IC24</accession>
<name>L1IC24_GUITC</name>
<dbReference type="Gene3D" id="3.30.9.10">
    <property type="entry name" value="D-Amino Acid Oxidase, subunit A, domain 2"/>
    <property type="match status" value="1"/>
</dbReference>
<feature type="domain" description="FAD dependent oxidoreductase" evidence="2">
    <location>
        <begin position="10"/>
        <end position="346"/>
    </location>
</feature>
<dbReference type="SUPFAM" id="SSF51905">
    <property type="entry name" value="FAD/NAD(P)-binding domain"/>
    <property type="match status" value="1"/>
</dbReference>
<protein>
    <recommendedName>
        <fullName evidence="2">FAD dependent oxidoreductase domain-containing protein</fullName>
    </recommendedName>
</protein>
<dbReference type="GeneID" id="17290130"/>
<evidence type="ECO:0000313" key="5">
    <source>
        <dbReference type="Proteomes" id="UP000011087"/>
    </source>
</evidence>
<evidence type="ECO:0000256" key="1">
    <source>
        <dbReference type="SAM" id="MobiDB-lite"/>
    </source>
</evidence>
<reference evidence="5" key="2">
    <citation type="submission" date="2012-11" db="EMBL/GenBank/DDBJ databases">
        <authorList>
            <person name="Kuo A."/>
            <person name="Curtis B.A."/>
            <person name="Tanifuji G."/>
            <person name="Burki F."/>
            <person name="Gruber A."/>
            <person name="Irimia M."/>
            <person name="Maruyama S."/>
            <person name="Arias M.C."/>
            <person name="Ball S.G."/>
            <person name="Gile G.H."/>
            <person name="Hirakawa Y."/>
            <person name="Hopkins J.F."/>
            <person name="Rensing S.A."/>
            <person name="Schmutz J."/>
            <person name="Symeonidi A."/>
            <person name="Elias M."/>
            <person name="Eveleigh R.J."/>
            <person name="Herman E.K."/>
            <person name="Klute M.J."/>
            <person name="Nakayama T."/>
            <person name="Obornik M."/>
            <person name="Reyes-Prieto A."/>
            <person name="Armbrust E.V."/>
            <person name="Aves S.J."/>
            <person name="Beiko R.G."/>
            <person name="Coutinho P."/>
            <person name="Dacks J.B."/>
            <person name="Durnford D.G."/>
            <person name="Fast N.M."/>
            <person name="Green B.R."/>
            <person name="Grisdale C."/>
            <person name="Hempe F."/>
            <person name="Henrissat B."/>
            <person name="Hoppner M.P."/>
            <person name="Ishida K.-I."/>
            <person name="Kim E."/>
            <person name="Koreny L."/>
            <person name="Kroth P.G."/>
            <person name="Liu Y."/>
            <person name="Malik S.-B."/>
            <person name="Maier U.G."/>
            <person name="McRose D."/>
            <person name="Mock T."/>
            <person name="Neilson J.A."/>
            <person name="Onodera N.T."/>
            <person name="Poole A.M."/>
            <person name="Pritham E.J."/>
            <person name="Richards T.A."/>
            <person name="Rocap G."/>
            <person name="Roy S.W."/>
            <person name="Sarai C."/>
            <person name="Schaack S."/>
            <person name="Shirato S."/>
            <person name="Slamovits C.H."/>
            <person name="Spencer D.F."/>
            <person name="Suzuki S."/>
            <person name="Worden A.Z."/>
            <person name="Zauner S."/>
            <person name="Barry K."/>
            <person name="Bell C."/>
            <person name="Bharti A.K."/>
            <person name="Crow J.A."/>
            <person name="Grimwood J."/>
            <person name="Kramer R."/>
            <person name="Lindquist E."/>
            <person name="Lucas S."/>
            <person name="Salamov A."/>
            <person name="McFadden G.I."/>
            <person name="Lane C.E."/>
            <person name="Keeling P.J."/>
            <person name="Gray M.W."/>
            <person name="Grigoriev I.V."/>
            <person name="Archibald J.M."/>
        </authorList>
    </citation>
    <scope>NUCLEOTIDE SEQUENCE</scope>
    <source>
        <strain evidence="5">CCMP2712</strain>
    </source>
</reference>
<evidence type="ECO:0000313" key="3">
    <source>
        <dbReference type="EMBL" id="EKX33390.1"/>
    </source>
</evidence>
<reference evidence="4" key="3">
    <citation type="submission" date="2016-03" db="UniProtKB">
        <authorList>
            <consortium name="EnsemblProtists"/>
        </authorList>
    </citation>
    <scope>IDENTIFICATION</scope>
</reference>
<dbReference type="EMBL" id="JH993143">
    <property type="protein sequence ID" value="EKX33390.1"/>
    <property type="molecule type" value="Genomic_DNA"/>
</dbReference>
<sequence>MSEPKVPKNVVICGGGIQSAAIAYYLSLRGVAPTVIERSEIACAASGKAGGFLARGWGNGDTAELHEVSFDLHEQLSKDLKLKGYRKLPTLSVAAGSRSKTVEAAVSSGKAPSWLDKNVAKASLMDDETAQTNPFELTTALMDFAVSKGAKVVKGKVDGIEMEGDEVKAVRVGDKAIETDCCVIAMGPWSCMAEDWFPGLSLPMQGVRSTSIVYKSEENVDAFALFCAEDSNGCHLEVYPRASNEIYLCGIGGSKYLDNDDLKKVSPEEITADPSRVAAAERSFGSMSSLGSKKADIAQACMRPCPPDAKPYLGRIPGTQNAFIAAGHNCWGILWAPVTGLAMSELILDGKSKCVDLSPFNPGRFSKKSAASSLRRGRQQVNEPVGEQW</sequence>
<dbReference type="PANTHER" id="PTHR13847">
    <property type="entry name" value="SARCOSINE DEHYDROGENASE-RELATED"/>
    <property type="match status" value="1"/>
</dbReference>